<dbReference type="Gene3D" id="3.30.9.10">
    <property type="entry name" value="D-Amino Acid Oxidase, subunit A, domain 2"/>
    <property type="match status" value="1"/>
</dbReference>
<keyword evidence="1" id="KW-0285">Flavoprotein</keyword>
<evidence type="ECO:0000256" key="2">
    <source>
        <dbReference type="ARBA" id="ARBA00022827"/>
    </source>
</evidence>
<dbReference type="RefSeq" id="WP_121230586.1">
    <property type="nucleotide sequence ID" value="NZ_JBIUBA010000009.1"/>
</dbReference>
<dbReference type="AlphaFoldDB" id="A0A495X2G7"/>
<proteinExistence type="predicted"/>
<dbReference type="Pfam" id="PF01494">
    <property type="entry name" value="FAD_binding_3"/>
    <property type="match status" value="1"/>
</dbReference>
<keyword evidence="2" id="KW-0274">FAD</keyword>
<dbReference type="GO" id="GO:0016709">
    <property type="term" value="F:oxidoreductase activity, acting on paired donors, with incorporation or reduction of molecular oxygen, NAD(P)H as one donor, and incorporation of one atom of oxygen"/>
    <property type="evidence" value="ECO:0007669"/>
    <property type="project" value="UniProtKB-ARBA"/>
</dbReference>
<accession>A0A495X2G7</accession>
<name>A0A495X2G7_9PSEU</name>
<dbReference type="InterPro" id="IPR002938">
    <property type="entry name" value="FAD-bd"/>
</dbReference>
<evidence type="ECO:0000313" key="4">
    <source>
        <dbReference type="EMBL" id="RKT67455.1"/>
    </source>
</evidence>
<feature type="domain" description="FAD-binding" evidence="3">
    <location>
        <begin position="2"/>
        <end position="335"/>
    </location>
</feature>
<keyword evidence="5" id="KW-1185">Reference proteome</keyword>
<dbReference type="SUPFAM" id="SSF51905">
    <property type="entry name" value="FAD/NAD(P)-binding domain"/>
    <property type="match status" value="1"/>
</dbReference>
<evidence type="ECO:0000259" key="3">
    <source>
        <dbReference type="Pfam" id="PF01494"/>
    </source>
</evidence>
<organism evidence="4 5">
    <name type="scientific">Saccharothrix variisporea</name>
    <dbReference type="NCBI Taxonomy" id="543527"/>
    <lineage>
        <taxon>Bacteria</taxon>
        <taxon>Bacillati</taxon>
        <taxon>Actinomycetota</taxon>
        <taxon>Actinomycetes</taxon>
        <taxon>Pseudonocardiales</taxon>
        <taxon>Pseudonocardiaceae</taxon>
        <taxon>Saccharothrix</taxon>
    </lineage>
</organism>
<dbReference type="PANTHER" id="PTHR43004:SF3">
    <property type="entry name" value="P-HYDROXYBENZOATE HYDROXYLASE"/>
    <property type="match status" value="1"/>
</dbReference>
<dbReference type="EMBL" id="RBXR01000001">
    <property type="protein sequence ID" value="RKT67455.1"/>
    <property type="molecule type" value="Genomic_DNA"/>
</dbReference>
<dbReference type="PRINTS" id="PR00420">
    <property type="entry name" value="RNGMNOXGNASE"/>
</dbReference>
<evidence type="ECO:0000313" key="5">
    <source>
        <dbReference type="Proteomes" id="UP000272729"/>
    </source>
</evidence>
<comment type="caution">
    <text evidence="4">The sequence shown here is derived from an EMBL/GenBank/DDBJ whole genome shotgun (WGS) entry which is preliminary data.</text>
</comment>
<protein>
    <submittedName>
        <fullName evidence="4">p-hydroxybenzoate 3-monooxygenase</fullName>
    </submittedName>
</protein>
<dbReference type="SUPFAM" id="SSF54373">
    <property type="entry name" value="FAD-linked reductases, C-terminal domain"/>
    <property type="match status" value="1"/>
</dbReference>
<dbReference type="GO" id="GO:0071949">
    <property type="term" value="F:FAD binding"/>
    <property type="evidence" value="ECO:0007669"/>
    <property type="project" value="InterPro"/>
</dbReference>
<keyword evidence="4" id="KW-0560">Oxidoreductase</keyword>
<dbReference type="InterPro" id="IPR050641">
    <property type="entry name" value="RIFMO-like"/>
</dbReference>
<dbReference type="NCBIfam" id="NF006091">
    <property type="entry name" value="PRK08243.1"/>
    <property type="match status" value="1"/>
</dbReference>
<dbReference type="PANTHER" id="PTHR43004">
    <property type="entry name" value="TRK SYSTEM POTASSIUM UPTAKE PROTEIN"/>
    <property type="match status" value="1"/>
</dbReference>
<sequence>MRTQVAIVGAGPAGLLLSHLLSLRGVESVVVENRSRAYVEARIRAGVLEQDTVDLLIDSGLGDRLKSVGLRHDGVHLQWPGERHRIDFRALTGRSVWVYGQTEVVKDLLAVRGDAVHFEVSETTLHDLETEPSVSFVDADGRRQVVEAEFVVGADGFHGVSRPNVPNLRTWERDYPYGWLGILAEVPPSTDELIYAWHPRGFAMHSMRSPSLSRLYLQVDRDEDVADWSDDRIWTELSTRLALDGWTLRTGPIVDKGITPMRSFVSAPMRHGRLFLVGDAAHIVPPTGAKGLNLAVADVALLSRALIAFFAEGRTDLMDTYGDRALRRVWRCTHFSWWMTSMLHVTGDDMDRELQLSQLRYVCSSPAAATSLAENYVGLPHEL</sequence>
<dbReference type="Proteomes" id="UP000272729">
    <property type="component" value="Unassembled WGS sequence"/>
</dbReference>
<dbReference type="OrthoDB" id="9791689at2"/>
<dbReference type="InterPro" id="IPR036188">
    <property type="entry name" value="FAD/NAD-bd_sf"/>
</dbReference>
<reference evidence="4 5" key="1">
    <citation type="submission" date="2018-10" db="EMBL/GenBank/DDBJ databases">
        <title>Sequencing the genomes of 1000 actinobacteria strains.</title>
        <authorList>
            <person name="Klenk H.-P."/>
        </authorList>
    </citation>
    <scope>NUCLEOTIDE SEQUENCE [LARGE SCALE GENOMIC DNA]</scope>
    <source>
        <strain evidence="4 5">DSM 43911</strain>
    </source>
</reference>
<keyword evidence="4" id="KW-0503">Monooxygenase</keyword>
<dbReference type="Gene3D" id="3.50.50.60">
    <property type="entry name" value="FAD/NAD(P)-binding domain"/>
    <property type="match status" value="1"/>
</dbReference>
<gene>
    <name evidence="4" type="ORF">DFJ66_0630</name>
</gene>
<evidence type="ECO:0000256" key="1">
    <source>
        <dbReference type="ARBA" id="ARBA00022630"/>
    </source>
</evidence>